<organism evidence="2">
    <name type="scientific">Notodromas monacha</name>
    <dbReference type="NCBI Taxonomy" id="399045"/>
    <lineage>
        <taxon>Eukaryota</taxon>
        <taxon>Metazoa</taxon>
        <taxon>Ecdysozoa</taxon>
        <taxon>Arthropoda</taxon>
        <taxon>Crustacea</taxon>
        <taxon>Oligostraca</taxon>
        <taxon>Ostracoda</taxon>
        <taxon>Podocopa</taxon>
        <taxon>Podocopida</taxon>
        <taxon>Cypridocopina</taxon>
        <taxon>Cypridoidea</taxon>
        <taxon>Cyprididae</taxon>
        <taxon>Notodromas</taxon>
    </lineage>
</organism>
<protein>
    <submittedName>
        <fullName evidence="2">Uncharacterized protein</fullName>
    </submittedName>
</protein>
<dbReference type="AlphaFoldDB" id="A0A7R9BVT1"/>
<evidence type="ECO:0000256" key="1">
    <source>
        <dbReference type="SAM" id="MobiDB-lite"/>
    </source>
</evidence>
<sequence length="171" mass="19385">MESDLGTLEFSSLPSSVNPWVPVTPTLEQQQRRVPVDGAKSFGSSVKTYISKNLNVRSIKKGTTDFFGVVDKNFEDEEEALKSRWLERRKRFSNRKYGLKDDFTDIKPKPGEDEVDYFRRTHTGLLKLKTLSTETDGLDQVDSEPMPRHAPSGRKEPVSKLTMQGLALIAH</sequence>
<dbReference type="EMBL" id="CAJPEX010003927">
    <property type="protein sequence ID" value="CAG0922661.1"/>
    <property type="molecule type" value="Genomic_DNA"/>
</dbReference>
<evidence type="ECO:0000313" key="3">
    <source>
        <dbReference type="Proteomes" id="UP000678499"/>
    </source>
</evidence>
<proteinExistence type="predicted"/>
<reference evidence="2" key="1">
    <citation type="submission" date="2020-11" db="EMBL/GenBank/DDBJ databases">
        <authorList>
            <person name="Tran Van P."/>
        </authorList>
    </citation>
    <scope>NUCLEOTIDE SEQUENCE</scope>
</reference>
<dbReference type="EMBL" id="OA885964">
    <property type="protein sequence ID" value="CAD7282509.1"/>
    <property type="molecule type" value="Genomic_DNA"/>
</dbReference>
<evidence type="ECO:0000313" key="2">
    <source>
        <dbReference type="EMBL" id="CAD7282509.1"/>
    </source>
</evidence>
<feature type="non-terminal residue" evidence="2">
    <location>
        <position position="1"/>
    </location>
</feature>
<feature type="region of interest" description="Disordered" evidence="1">
    <location>
        <begin position="136"/>
        <end position="161"/>
    </location>
</feature>
<dbReference type="Proteomes" id="UP000678499">
    <property type="component" value="Unassembled WGS sequence"/>
</dbReference>
<dbReference type="OrthoDB" id="2146116at2759"/>
<gene>
    <name evidence="2" type="ORF">NMOB1V02_LOCUS10133</name>
</gene>
<accession>A0A7R9BVT1</accession>
<name>A0A7R9BVT1_9CRUS</name>
<keyword evidence="3" id="KW-1185">Reference proteome</keyword>